<dbReference type="InterPro" id="IPR006598">
    <property type="entry name" value="CAP10"/>
</dbReference>
<keyword evidence="1" id="KW-1133">Transmembrane helix</keyword>
<name>A0A0D1X5S6_9EURO</name>
<keyword evidence="1" id="KW-0472">Membrane</keyword>
<keyword evidence="1" id="KW-0812">Transmembrane</keyword>
<accession>A0A0D1X5S6</accession>
<evidence type="ECO:0000259" key="2">
    <source>
        <dbReference type="SMART" id="SM00672"/>
    </source>
</evidence>
<gene>
    <name evidence="3" type="ORF">PV11_05072</name>
</gene>
<evidence type="ECO:0000313" key="3">
    <source>
        <dbReference type="EMBL" id="KIV83011.1"/>
    </source>
</evidence>
<dbReference type="PANTHER" id="PTHR12203:SF107">
    <property type="entry name" value="GLYCOSYL TRANSFERASE CAP10 DOMAIN-CONTAINING PROTEIN"/>
    <property type="match status" value="1"/>
</dbReference>
<dbReference type="OrthoDB" id="202415at2759"/>
<dbReference type="SMART" id="SM00672">
    <property type="entry name" value="CAP10"/>
    <property type="match status" value="1"/>
</dbReference>
<dbReference type="InterPro" id="IPR051091">
    <property type="entry name" value="O-Glucosyltr/Glycosyltrsf_90"/>
</dbReference>
<dbReference type="HOGENOM" id="CLU_028539_2_1_1"/>
<evidence type="ECO:0000256" key="1">
    <source>
        <dbReference type="SAM" id="Phobius"/>
    </source>
</evidence>
<sequence length="419" mass="48641">MLNLLMAKGRTHILSIALLLSVIALLGYWRSVHESAFGVFQPSIGRPGSLKTFNGKWSYKRDADNLMLNSQQCEKAFPGLFEEVDRPVRDRSSSRITLDELDSLPRQNGYVRAMIYNQQLYVIDTTGRIYSRGLATLHALHRAILSSPEILPNIEFAFNVDDRIPADAIWGYARQKEDTKVWLMPDFGFWSWPETKAGSMREVQMKATMAEEVDGWSWSTKIPKLLWRGATMGLELRENFVAATASQPWADVKALTWRDNDSMVNDLKSMPEHCQYKYLAHTEGNSYSGRLKYLQNCKSVVVAHKMDWIQHHHHLMRSSGPEQNYVEVKRSYEDLADKISWLQNHNKDAEKIASRSVKVFRERYLTPAAEVCYWRKLIHGWSRVSFEPEFFTVVDGKRIWRGLPIESFLLEQRLEWDPY</sequence>
<dbReference type="AlphaFoldDB" id="A0A0D1X5S6"/>
<dbReference type="Proteomes" id="UP000053599">
    <property type="component" value="Unassembled WGS sequence"/>
</dbReference>
<feature type="transmembrane region" description="Helical" evidence="1">
    <location>
        <begin position="12"/>
        <end position="29"/>
    </location>
</feature>
<protein>
    <recommendedName>
        <fullName evidence="2">Glycosyl transferase CAP10 domain-containing protein</fullName>
    </recommendedName>
</protein>
<dbReference type="PANTHER" id="PTHR12203">
    <property type="entry name" value="KDEL LYS-ASP-GLU-LEU CONTAINING - RELATED"/>
    <property type="match status" value="1"/>
</dbReference>
<dbReference type="Pfam" id="PF05686">
    <property type="entry name" value="Glyco_transf_90"/>
    <property type="match status" value="1"/>
</dbReference>
<dbReference type="EMBL" id="KN846952">
    <property type="protein sequence ID" value="KIV83011.1"/>
    <property type="molecule type" value="Genomic_DNA"/>
</dbReference>
<proteinExistence type="predicted"/>
<feature type="domain" description="Glycosyl transferase CAP10" evidence="2">
    <location>
        <begin position="150"/>
        <end position="386"/>
    </location>
</feature>
<evidence type="ECO:0000313" key="4">
    <source>
        <dbReference type="Proteomes" id="UP000053599"/>
    </source>
</evidence>
<organism evidence="3 4">
    <name type="scientific">Exophiala sideris</name>
    <dbReference type="NCBI Taxonomy" id="1016849"/>
    <lineage>
        <taxon>Eukaryota</taxon>
        <taxon>Fungi</taxon>
        <taxon>Dikarya</taxon>
        <taxon>Ascomycota</taxon>
        <taxon>Pezizomycotina</taxon>
        <taxon>Eurotiomycetes</taxon>
        <taxon>Chaetothyriomycetidae</taxon>
        <taxon>Chaetothyriales</taxon>
        <taxon>Herpotrichiellaceae</taxon>
        <taxon>Exophiala</taxon>
    </lineage>
</organism>
<reference evidence="3 4" key="1">
    <citation type="submission" date="2015-01" db="EMBL/GenBank/DDBJ databases">
        <title>The Genome Sequence of Exophiala sideris CBS121828.</title>
        <authorList>
            <consortium name="The Broad Institute Genomics Platform"/>
            <person name="Cuomo C."/>
            <person name="de Hoog S."/>
            <person name="Gorbushina A."/>
            <person name="Stielow B."/>
            <person name="Teixiera M."/>
            <person name="Abouelleil A."/>
            <person name="Chapman S.B."/>
            <person name="Priest M."/>
            <person name="Young S.K."/>
            <person name="Wortman J."/>
            <person name="Nusbaum C."/>
            <person name="Birren B."/>
        </authorList>
    </citation>
    <scope>NUCLEOTIDE SEQUENCE [LARGE SCALE GENOMIC DNA]</scope>
    <source>
        <strain evidence="3 4">CBS 121828</strain>
    </source>
</reference>